<keyword evidence="1" id="KW-0175">Coiled coil</keyword>
<proteinExistence type="predicted"/>
<feature type="domain" description="Antirepressor protein ant N-terminal" evidence="2">
    <location>
        <begin position="7"/>
        <end position="96"/>
    </location>
</feature>
<organism evidence="3 4">
    <name type="scientific">Catalinimonas alkaloidigena</name>
    <dbReference type="NCBI Taxonomy" id="1075417"/>
    <lineage>
        <taxon>Bacteria</taxon>
        <taxon>Pseudomonadati</taxon>
        <taxon>Bacteroidota</taxon>
        <taxon>Cytophagia</taxon>
        <taxon>Cytophagales</taxon>
        <taxon>Catalimonadaceae</taxon>
        <taxon>Catalinimonas</taxon>
    </lineage>
</organism>
<dbReference type="Pfam" id="PF10547">
    <property type="entry name" value="P22_AR_N"/>
    <property type="match status" value="1"/>
</dbReference>
<dbReference type="STRING" id="1075417.SAMN05421823_102326"/>
<reference evidence="3 4" key="1">
    <citation type="submission" date="2016-10" db="EMBL/GenBank/DDBJ databases">
        <authorList>
            <person name="de Groot N.N."/>
        </authorList>
    </citation>
    <scope>NUCLEOTIDE SEQUENCE [LARGE SCALE GENOMIC DNA]</scope>
    <source>
        <strain evidence="3 4">DSM 25186</strain>
    </source>
</reference>
<dbReference type="AlphaFoldDB" id="A0A1G9AJY1"/>
<protein>
    <submittedName>
        <fullName evidence="3">P22_AR N-terminal domain-containing protein</fullName>
    </submittedName>
</protein>
<sequence length="171" mass="20343">MKYFMYQNSNIPYCMNEGGQLIPLKPLCQILELSYKNQDRKIREDPYFSQVYQPARIVAADGKERQMNCLPLIEVENWLHATSNTNRTEEQKQKKVDFLSWLRSQRISMFRAVNETSQQNTKEAGIYAQLQRNRSRINELRRENTKLQKELEHMRLERYGLHESTKLLSVG</sequence>
<dbReference type="OrthoDB" id="1042522at2"/>
<evidence type="ECO:0000259" key="2">
    <source>
        <dbReference type="Pfam" id="PF10547"/>
    </source>
</evidence>
<feature type="coiled-coil region" evidence="1">
    <location>
        <begin position="130"/>
        <end position="157"/>
    </location>
</feature>
<dbReference type="Proteomes" id="UP000198510">
    <property type="component" value="Unassembled WGS sequence"/>
</dbReference>
<keyword evidence="4" id="KW-1185">Reference proteome</keyword>
<dbReference type="EMBL" id="FNFO01000002">
    <property type="protein sequence ID" value="SDK27591.1"/>
    <property type="molecule type" value="Genomic_DNA"/>
</dbReference>
<evidence type="ECO:0000313" key="4">
    <source>
        <dbReference type="Proteomes" id="UP000198510"/>
    </source>
</evidence>
<name>A0A1G9AJY1_9BACT</name>
<evidence type="ECO:0000256" key="1">
    <source>
        <dbReference type="SAM" id="Coils"/>
    </source>
</evidence>
<dbReference type="RefSeq" id="WP_089679887.1">
    <property type="nucleotide sequence ID" value="NZ_FNFO01000002.1"/>
</dbReference>
<accession>A0A1G9AJY1</accession>
<evidence type="ECO:0000313" key="3">
    <source>
        <dbReference type="EMBL" id="SDK27591.1"/>
    </source>
</evidence>
<gene>
    <name evidence="3" type="ORF">SAMN05421823_102326</name>
</gene>
<dbReference type="InterPro" id="IPR018875">
    <property type="entry name" value="Antirepressor_Ant_N"/>
</dbReference>